<protein>
    <submittedName>
        <fullName evidence="6">MetA</fullName>
    </submittedName>
</protein>
<keyword evidence="2" id="KW-0378">Hydrolase</keyword>
<dbReference type="InterPro" id="IPR029052">
    <property type="entry name" value="Metallo-depent_PP-like"/>
</dbReference>
<dbReference type="GO" id="GO:0016787">
    <property type="term" value="F:hydrolase activity"/>
    <property type="evidence" value="ECO:0007669"/>
    <property type="project" value="UniProtKB-KW"/>
</dbReference>
<dbReference type="EMBL" id="JAOPGA020000617">
    <property type="protein sequence ID" value="KAL0479973.1"/>
    <property type="molecule type" value="Genomic_DNA"/>
</dbReference>
<evidence type="ECO:0000256" key="1">
    <source>
        <dbReference type="ARBA" id="ARBA00022723"/>
    </source>
</evidence>
<evidence type="ECO:0000256" key="4">
    <source>
        <dbReference type="ARBA" id="ARBA00025742"/>
    </source>
</evidence>
<reference evidence="6 7" key="1">
    <citation type="submission" date="2024-03" db="EMBL/GenBank/DDBJ databases">
        <title>The Acrasis kona genome and developmental transcriptomes reveal deep origins of eukaryotic multicellular pathways.</title>
        <authorList>
            <person name="Sheikh S."/>
            <person name="Fu C.-J."/>
            <person name="Brown M.W."/>
            <person name="Baldauf S.L."/>
        </authorList>
    </citation>
    <scope>NUCLEOTIDE SEQUENCE [LARGE SCALE GENOMIC DNA]</scope>
    <source>
        <strain evidence="6 7">ATCC MYA-3509</strain>
    </source>
</reference>
<proteinExistence type="inferred from homology"/>
<dbReference type="PANTHER" id="PTHR42988">
    <property type="entry name" value="PHOSPHOHYDROLASE"/>
    <property type="match status" value="1"/>
</dbReference>
<comment type="caution">
    <text evidence="6">The sequence shown here is derived from an EMBL/GenBank/DDBJ whole genome shotgun (WGS) entry which is preliminary data.</text>
</comment>
<dbReference type="PANTHER" id="PTHR42988:SF2">
    <property type="entry name" value="CYCLIC NUCLEOTIDE PHOSPHODIESTERASE CBUA0032-RELATED"/>
    <property type="match status" value="1"/>
</dbReference>
<feature type="domain" description="Calcineurin-like phosphoesterase" evidence="5">
    <location>
        <begin position="18"/>
        <end position="279"/>
    </location>
</feature>
<evidence type="ECO:0000259" key="5">
    <source>
        <dbReference type="Pfam" id="PF00149"/>
    </source>
</evidence>
<accession>A0AAW2YRG5</accession>
<evidence type="ECO:0000256" key="2">
    <source>
        <dbReference type="ARBA" id="ARBA00022801"/>
    </source>
</evidence>
<evidence type="ECO:0000313" key="6">
    <source>
        <dbReference type="EMBL" id="KAL0479973.1"/>
    </source>
</evidence>
<organism evidence="6 7">
    <name type="scientific">Acrasis kona</name>
    <dbReference type="NCBI Taxonomy" id="1008807"/>
    <lineage>
        <taxon>Eukaryota</taxon>
        <taxon>Discoba</taxon>
        <taxon>Heterolobosea</taxon>
        <taxon>Tetramitia</taxon>
        <taxon>Eutetramitia</taxon>
        <taxon>Acrasidae</taxon>
        <taxon>Acrasis</taxon>
    </lineage>
</organism>
<keyword evidence="7" id="KW-1185">Reference proteome</keyword>
<evidence type="ECO:0000313" key="7">
    <source>
        <dbReference type="Proteomes" id="UP001431209"/>
    </source>
</evidence>
<keyword evidence="1" id="KW-0479">Metal-binding</keyword>
<dbReference type="GO" id="GO:0046872">
    <property type="term" value="F:metal ion binding"/>
    <property type="evidence" value="ECO:0007669"/>
    <property type="project" value="UniProtKB-KW"/>
</dbReference>
<dbReference type="InterPro" id="IPR050884">
    <property type="entry name" value="CNP_phosphodiesterase-III"/>
</dbReference>
<dbReference type="AlphaFoldDB" id="A0AAW2YRG5"/>
<sequence length="300" mass="34135">MKNFVHVIKNADRRAISLVHMSDIHIWQPQYFTNPITLGSILTNNKWRDMKQAQGYLNVAFNRGPNSYHPDLFTKGLKDIIKHDFDHLLITGDITNISLNDEFQRVRDLLNENYLDAIPNNDKSEVWRYCTAIPGNHDAYTPTSVDLDLFGKYFGDTLGYYKHSETCSLHGRFPAIKIIQTQCKTTNVIVLSLCTGVPTKPFVAAGTFGGTQLKDASDILDQAQQHLHTQGVATMYKIILMHHPPIVRHKESWSESLHGMSQHDKKLIDDFCSDHDVDLDFEWVTPINLIGAILLPIKKP</sequence>
<dbReference type="Proteomes" id="UP001431209">
    <property type="component" value="Unassembled WGS sequence"/>
</dbReference>
<dbReference type="SUPFAM" id="SSF56300">
    <property type="entry name" value="Metallo-dependent phosphatases"/>
    <property type="match status" value="1"/>
</dbReference>
<name>A0AAW2YRG5_9EUKA</name>
<comment type="similarity">
    <text evidence="4">Belongs to the cyclic nucleotide phosphodiesterase class-III family.</text>
</comment>
<dbReference type="Gene3D" id="3.60.21.10">
    <property type="match status" value="1"/>
</dbReference>
<dbReference type="Pfam" id="PF00149">
    <property type="entry name" value="Metallophos"/>
    <property type="match status" value="1"/>
</dbReference>
<keyword evidence="3" id="KW-0408">Iron</keyword>
<dbReference type="InterPro" id="IPR004843">
    <property type="entry name" value="Calcineurin-like_PHP"/>
</dbReference>
<gene>
    <name evidence="6" type="ORF">AKO1_007338</name>
</gene>
<evidence type="ECO:0000256" key="3">
    <source>
        <dbReference type="ARBA" id="ARBA00023004"/>
    </source>
</evidence>